<feature type="region of interest" description="Disordered" evidence="1">
    <location>
        <begin position="161"/>
        <end position="227"/>
    </location>
</feature>
<feature type="compositionally biased region" description="Gly residues" evidence="1">
    <location>
        <begin position="106"/>
        <end position="119"/>
    </location>
</feature>
<dbReference type="AlphaFoldDB" id="S9TS36"/>
<evidence type="ECO:0000313" key="3">
    <source>
        <dbReference type="Proteomes" id="UP000015354"/>
    </source>
</evidence>
<feature type="compositionally biased region" description="Low complexity" evidence="1">
    <location>
        <begin position="214"/>
        <end position="223"/>
    </location>
</feature>
<evidence type="ECO:0000313" key="2">
    <source>
        <dbReference type="EMBL" id="EPY19328.1"/>
    </source>
</evidence>
<dbReference type="EMBL" id="ATMH01009519">
    <property type="protein sequence ID" value="EPY19328.1"/>
    <property type="molecule type" value="Genomic_DNA"/>
</dbReference>
<gene>
    <name evidence="2" type="ORF">STCU_09519</name>
</gene>
<evidence type="ECO:0000256" key="1">
    <source>
        <dbReference type="SAM" id="MobiDB-lite"/>
    </source>
</evidence>
<keyword evidence="3" id="KW-1185">Reference proteome</keyword>
<accession>S9TS36</accession>
<name>S9TS36_9TRYP</name>
<feature type="region of interest" description="Disordered" evidence="1">
    <location>
        <begin position="92"/>
        <end position="140"/>
    </location>
</feature>
<feature type="compositionally biased region" description="Low complexity" evidence="1">
    <location>
        <begin position="192"/>
        <end position="203"/>
    </location>
</feature>
<sequence length="242" mass="25810">MEFASPLFLNLSRFPPPFLSLVLKKHRNTDARHARRSNQPCSWRRADLPALRERVAAALPRAVLGSRLYGRVAADRDGSHAALRGVVLHAAEGGRARPSRARRGAAGAGRRGGGDGGPAGAVCEQEVRRDDPRRQGPGGEAALEGYCAVWVSVEDRQRRGRRAAAAEPAAQRPRRHGALPRALPRRPRRAAGRAAAVAAPVSSRGRRVKDAATPSPSSLSRSSDTPLCISVTSSSSLQIITL</sequence>
<reference evidence="2 3" key="1">
    <citation type="journal article" date="2013" name="PLoS ONE">
        <title>Predicting the Proteins of Angomonas deanei, Strigomonas culicis and Their Respective Endosymbionts Reveals New Aspects of the Trypanosomatidae Family.</title>
        <authorList>
            <person name="Motta M.C."/>
            <person name="Martins A.C."/>
            <person name="de Souza S.S."/>
            <person name="Catta-Preta C.M."/>
            <person name="Silva R."/>
            <person name="Klein C.C."/>
            <person name="de Almeida L.G."/>
            <person name="de Lima Cunha O."/>
            <person name="Ciapina L.P."/>
            <person name="Brocchi M."/>
            <person name="Colabardini A.C."/>
            <person name="de Araujo Lima B."/>
            <person name="Machado C.R."/>
            <person name="de Almeida Soares C.M."/>
            <person name="Probst C.M."/>
            <person name="de Menezes C.B."/>
            <person name="Thompson C.E."/>
            <person name="Bartholomeu D.C."/>
            <person name="Gradia D.F."/>
            <person name="Pavoni D.P."/>
            <person name="Grisard E.C."/>
            <person name="Fantinatti-Garboggini F."/>
            <person name="Marchini F.K."/>
            <person name="Rodrigues-Luiz G.F."/>
            <person name="Wagner G."/>
            <person name="Goldman G.H."/>
            <person name="Fietto J.L."/>
            <person name="Elias M.C."/>
            <person name="Goldman M.H."/>
            <person name="Sagot M.F."/>
            <person name="Pereira M."/>
            <person name="Stoco P.H."/>
            <person name="de Mendonca-Neto R.P."/>
            <person name="Teixeira S.M."/>
            <person name="Maciel T.E."/>
            <person name="de Oliveira Mendes T.A."/>
            <person name="Urmenyi T.P."/>
            <person name="de Souza W."/>
            <person name="Schenkman S."/>
            <person name="de Vasconcelos A.T."/>
        </authorList>
    </citation>
    <scope>NUCLEOTIDE SEQUENCE [LARGE SCALE GENOMIC DNA]</scope>
</reference>
<organism evidence="2 3">
    <name type="scientific">Strigomonas culicis</name>
    <dbReference type="NCBI Taxonomy" id="28005"/>
    <lineage>
        <taxon>Eukaryota</taxon>
        <taxon>Discoba</taxon>
        <taxon>Euglenozoa</taxon>
        <taxon>Kinetoplastea</taxon>
        <taxon>Metakinetoplastina</taxon>
        <taxon>Trypanosomatida</taxon>
        <taxon>Trypanosomatidae</taxon>
        <taxon>Strigomonadinae</taxon>
        <taxon>Strigomonas</taxon>
    </lineage>
</organism>
<feature type="compositionally biased region" description="Basic and acidic residues" evidence="1">
    <location>
        <begin position="125"/>
        <end position="134"/>
    </location>
</feature>
<dbReference type="Proteomes" id="UP000015354">
    <property type="component" value="Unassembled WGS sequence"/>
</dbReference>
<comment type="caution">
    <text evidence="2">The sequence shown here is derived from an EMBL/GenBank/DDBJ whole genome shotgun (WGS) entry which is preliminary data.</text>
</comment>
<feature type="compositionally biased region" description="Basic residues" evidence="1">
    <location>
        <begin position="172"/>
        <end position="191"/>
    </location>
</feature>
<protein>
    <submittedName>
        <fullName evidence="2">Uncharacterized protein</fullName>
    </submittedName>
</protein>
<proteinExistence type="predicted"/>